<feature type="transmembrane region" description="Helical" evidence="5">
    <location>
        <begin position="160"/>
        <end position="176"/>
    </location>
</feature>
<evidence type="ECO:0000256" key="3">
    <source>
        <dbReference type="ARBA" id="ARBA00022989"/>
    </source>
</evidence>
<evidence type="ECO:0000256" key="4">
    <source>
        <dbReference type="ARBA" id="ARBA00023136"/>
    </source>
</evidence>
<evidence type="ECO:0000256" key="1">
    <source>
        <dbReference type="ARBA" id="ARBA00004141"/>
    </source>
</evidence>
<dbReference type="PANTHER" id="PTHR21041">
    <property type="entry name" value="DENDRITIC CELL-SPECIFIC TRANSMEMBRANE PROTEIN"/>
    <property type="match status" value="1"/>
</dbReference>
<evidence type="ECO:0000313" key="8">
    <source>
        <dbReference type="Proteomes" id="UP001153148"/>
    </source>
</evidence>
<feature type="non-terminal residue" evidence="7">
    <location>
        <position position="194"/>
    </location>
</feature>
<protein>
    <recommendedName>
        <fullName evidence="6">Dendritic cell-specific transmembrane protein-like domain-containing protein</fullName>
    </recommendedName>
</protein>
<evidence type="ECO:0000256" key="2">
    <source>
        <dbReference type="ARBA" id="ARBA00022692"/>
    </source>
</evidence>
<keyword evidence="3 5" id="KW-1133">Transmembrane helix</keyword>
<keyword evidence="8" id="KW-1185">Reference proteome</keyword>
<comment type="caution">
    <text evidence="7">The sequence shown here is derived from an EMBL/GenBank/DDBJ whole genome shotgun (WGS) entry which is preliminary data.</text>
</comment>
<sequence length="194" mass="22901">RAQDYHDKFLTKIDFDNVYVTGYFRRIDARRHKQGHHTLLPLKKVERVKFIDPYAVLPNKFERKSLGRQTLMLFLETMSATIFLLMDRLLYEALSLVERHGLIMYQQEGHHDIQLSVIGTGMIATLVRSVLKGFNVKRRIKTATSNEACLPHPELLDSSYIYKIYGIYLFIWLLMFSEAYSQRLRRAICAYFYP</sequence>
<dbReference type="Pfam" id="PF07782">
    <property type="entry name" value="DC_STAMP"/>
    <property type="match status" value="1"/>
</dbReference>
<evidence type="ECO:0000256" key="5">
    <source>
        <dbReference type="SAM" id="Phobius"/>
    </source>
</evidence>
<keyword evidence="2 5" id="KW-0812">Transmembrane</keyword>
<organism evidence="7 8">
    <name type="scientific">Timema podura</name>
    <name type="common">Walking stick</name>
    <dbReference type="NCBI Taxonomy" id="61482"/>
    <lineage>
        <taxon>Eukaryota</taxon>
        <taxon>Metazoa</taxon>
        <taxon>Ecdysozoa</taxon>
        <taxon>Arthropoda</taxon>
        <taxon>Hexapoda</taxon>
        <taxon>Insecta</taxon>
        <taxon>Pterygota</taxon>
        <taxon>Neoptera</taxon>
        <taxon>Polyneoptera</taxon>
        <taxon>Phasmatodea</taxon>
        <taxon>Timematodea</taxon>
        <taxon>Timematoidea</taxon>
        <taxon>Timematidae</taxon>
        <taxon>Timema</taxon>
    </lineage>
</organism>
<comment type="subcellular location">
    <subcellularLocation>
        <location evidence="1">Membrane</location>
        <topology evidence="1">Multi-pass membrane protein</topology>
    </subcellularLocation>
</comment>
<accession>A0ABN7PIR5</accession>
<feature type="domain" description="Dendritic cell-specific transmembrane protein-like" evidence="6">
    <location>
        <begin position="15"/>
        <end position="194"/>
    </location>
</feature>
<dbReference type="PANTHER" id="PTHR21041:SF17">
    <property type="entry name" value="E3 UBIQUITIN-PROTEIN LIGASE DCST1"/>
    <property type="match status" value="1"/>
</dbReference>
<evidence type="ECO:0000259" key="6">
    <source>
        <dbReference type="Pfam" id="PF07782"/>
    </source>
</evidence>
<gene>
    <name evidence="7" type="ORF">TPAB3V08_LOCUS12312</name>
</gene>
<dbReference type="EMBL" id="CAJPIN010042473">
    <property type="protein sequence ID" value="CAG2065368.1"/>
    <property type="molecule type" value="Genomic_DNA"/>
</dbReference>
<dbReference type="InterPro" id="IPR051856">
    <property type="entry name" value="CSR-E3_Ligase_Protein"/>
</dbReference>
<evidence type="ECO:0000313" key="7">
    <source>
        <dbReference type="EMBL" id="CAG2065368.1"/>
    </source>
</evidence>
<proteinExistence type="predicted"/>
<name>A0ABN7PIR5_TIMPD</name>
<dbReference type="Proteomes" id="UP001153148">
    <property type="component" value="Unassembled WGS sequence"/>
</dbReference>
<keyword evidence="4 5" id="KW-0472">Membrane</keyword>
<feature type="non-terminal residue" evidence="7">
    <location>
        <position position="1"/>
    </location>
</feature>
<reference evidence="7" key="1">
    <citation type="submission" date="2021-03" db="EMBL/GenBank/DDBJ databases">
        <authorList>
            <person name="Tran Van P."/>
        </authorList>
    </citation>
    <scope>NUCLEOTIDE SEQUENCE</scope>
</reference>
<dbReference type="InterPro" id="IPR012858">
    <property type="entry name" value="DC_STAMP-like"/>
</dbReference>